<dbReference type="RefSeq" id="XP_048140319.1">
    <property type="nucleotide sequence ID" value="XM_048284362.1"/>
</dbReference>
<gene>
    <name evidence="4" type="primary">LOC115738174</name>
</gene>
<protein>
    <submittedName>
        <fullName evidence="4">Uncharacterized protein LOC115738174</fullName>
    </submittedName>
</protein>
<organism evidence="3 4">
    <name type="scientific">Rhodamnia argentea</name>
    <dbReference type="NCBI Taxonomy" id="178133"/>
    <lineage>
        <taxon>Eukaryota</taxon>
        <taxon>Viridiplantae</taxon>
        <taxon>Streptophyta</taxon>
        <taxon>Embryophyta</taxon>
        <taxon>Tracheophyta</taxon>
        <taxon>Spermatophyta</taxon>
        <taxon>Magnoliopsida</taxon>
        <taxon>eudicotyledons</taxon>
        <taxon>Gunneridae</taxon>
        <taxon>Pentapetalae</taxon>
        <taxon>rosids</taxon>
        <taxon>malvids</taxon>
        <taxon>Myrtales</taxon>
        <taxon>Myrtaceae</taxon>
        <taxon>Myrtoideae</taxon>
        <taxon>Myrteae</taxon>
        <taxon>Australasian group</taxon>
        <taxon>Rhodamnia</taxon>
    </lineage>
</organism>
<dbReference type="GeneID" id="115738174"/>
<feature type="compositionally biased region" description="Basic and acidic residues" evidence="1">
    <location>
        <begin position="38"/>
        <end position="49"/>
    </location>
</feature>
<keyword evidence="2" id="KW-0472">Membrane</keyword>
<feature type="transmembrane region" description="Helical" evidence="2">
    <location>
        <begin position="222"/>
        <end position="243"/>
    </location>
</feature>
<sequence length="244" mass="26657">MRPRCLCLGSIEVGFKIYVPMLGSPTIEPETIKAEAQDLERRERAGAKEIKRRQRENHTNERTNIGSKKSRAGGLSRIGGLPPNLTPPGWGCSLSAAPERPSSSSRASATPLSSRLLGALRIGSSLAALPSPLLLLLREGISNSTRPRAGFVASRRSLPASISRSHWDFWMSGGEAPQDSRRRRARRDRRLKKCVVVNCPGGVQVPVSSCCMCQADSRKRESVASIFVVFNYAMMVLLVVQFAT</sequence>
<feature type="region of interest" description="Disordered" evidence="1">
    <location>
        <begin position="89"/>
        <end position="109"/>
    </location>
</feature>
<evidence type="ECO:0000313" key="3">
    <source>
        <dbReference type="Proteomes" id="UP000827889"/>
    </source>
</evidence>
<evidence type="ECO:0000256" key="2">
    <source>
        <dbReference type="SAM" id="Phobius"/>
    </source>
</evidence>
<keyword evidence="2" id="KW-0812">Transmembrane</keyword>
<reference evidence="4" key="1">
    <citation type="submission" date="2025-08" db="UniProtKB">
        <authorList>
            <consortium name="RefSeq"/>
        </authorList>
    </citation>
    <scope>IDENTIFICATION</scope>
    <source>
        <tissue evidence="4">Leaf</tissue>
    </source>
</reference>
<evidence type="ECO:0000256" key="1">
    <source>
        <dbReference type="SAM" id="MobiDB-lite"/>
    </source>
</evidence>
<evidence type="ECO:0000313" key="4">
    <source>
        <dbReference type="RefSeq" id="XP_048140319.1"/>
    </source>
</evidence>
<proteinExistence type="predicted"/>
<keyword evidence="2" id="KW-1133">Transmembrane helix</keyword>
<dbReference type="Proteomes" id="UP000827889">
    <property type="component" value="Chromosome 8"/>
</dbReference>
<name>A0ABM3HUP2_9MYRT</name>
<keyword evidence="3" id="KW-1185">Reference proteome</keyword>
<feature type="region of interest" description="Disordered" evidence="1">
    <location>
        <begin position="38"/>
        <end position="76"/>
    </location>
</feature>
<accession>A0ABM3HUP2</accession>
<feature type="compositionally biased region" description="Low complexity" evidence="1">
    <location>
        <begin position="93"/>
        <end position="109"/>
    </location>
</feature>